<feature type="domain" description="Thiaminase-2/PQQC" evidence="2">
    <location>
        <begin position="25"/>
        <end position="153"/>
    </location>
</feature>
<accession>A0A6I6F9S6</accession>
<gene>
    <name evidence="3" type="ORF">EIZ62_00835</name>
</gene>
<evidence type="ECO:0000259" key="2">
    <source>
        <dbReference type="Pfam" id="PF03070"/>
    </source>
</evidence>
<name>A0A6I6F9S6_9ACTN</name>
<reference evidence="3 4" key="1">
    <citation type="submission" date="2018-12" db="EMBL/GenBank/DDBJ databases">
        <title>Complete genome sequence of Streptomyces ficellus NRRL8067, the producer of ficellomycin, feldamycin and nojirimycin.</title>
        <authorList>
            <person name="Zhang H."/>
            <person name="Yue R."/>
            <person name="Liu Y."/>
            <person name="Li M."/>
            <person name="Mu H."/>
            <person name="Zhang J."/>
        </authorList>
    </citation>
    <scope>NUCLEOTIDE SEQUENCE [LARGE SCALE GENOMIC DNA]</scope>
    <source>
        <strain evidence="3 4">NRRL 8067</strain>
    </source>
</reference>
<dbReference type="EMBL" id="CP034279">
    <property type="protein sequence ID" value="QGV76962.1"/>
    <property type="molecule type" value="Genomic_DNA"/>
</dbReference>
<dbReference type="OrthoDB" id="3467339at2"/>
<organism evidence="3 4">
    <name type="scientific">Streptomyces ficellus</name>
    <dbReference type="NCBI Taxonomy" id="1977088"/>
    <lineage>
        <taxon>Bacteria</taxon>
        <taxon>Bacillati</taxon>
        <taxon>Actinomycetota</taxon>
        <taxon>Actinomycetes</taxon>
        <taxon>Kitasatosporales</taxon>
        <taxon>Streptomycetaceae</taxon>
        <taxon>Streptomyces</taxon>
    </lineage>
</organism>
<dbReference type="KEGG" id="sfic:EIZ62_00835"/>
<dbReference type="Gene3D" id="1.20.910.10">
    <property type="entry name" value="Heme oxygenase-like"/>
    <property type="match status" value="1"/>
</dbReference>
<dbReference type="AlphaFoldDB" id="A0A6I6F9S6"/>
<evidence type="ECO:0000313" key="4">
    <source>
        <dbReference type="Proteomes" id="UP000422572"/>
    </source>
</evidence>
<dbReference type="RefSeq" id="WP_156690785.1">
    <property type="nucleotide sequence ID" value="NZ_CP034279.1"/>
</dbReference>
<keyword evidence="4" id="KW-1185">Reference proteome</keyword>
<evidence type="ECO:0000313" key="3">
    <source>
        <dbReference type="EMBL" id="QGV76962.1"/>
    </source>
</evidence>
<sequence>MTQQARELLAATAQALAPQQGTNRLVAAIAAGTASRIVLGTLALEQRHIVAADRRSFQHLAVRATDRPEGAELFATMAEGEALALDRLGATLRGCGLDEVTTEAYEPMPGCQAFPAYVSWLALNGDPADVAVALYANFSAWGTYCATIAAALRARYGFADEACGFFDFFALPAPALKDQAVAAVQEGLDAGHVTMARALRYGRLLQAYEAMFWETLAAQDASAPH</sequence>
<dbReference type="Pfam" id="PF03070">
    <property type="entry name" value="TENA_THI-4"/>
    <property type="match status" value="1"/>
</dbReference>
<dbReference type="InterPro" id="IPR016084">
    <property type="entry name" value="Haem_Oase-like_multi-hlx"/>
</dbReference>
<protein>
    <submittedName>
        <fullName evidence="3">Transcriptional regulator</fullName>
    </submittedName>
</protein>
<dbReference type="SUPFAM" id="SSF48613">
    <property type="entry name" value="Heme oxygenase-like"/>
    <property type="match status" value="1"/>
</dbReference>
<comment type="pathway">
    <text evidence="1">Cofactor biosynthesis; thiamine diphosphate biosynthesis.</text>
</comment>
<dbReference type="InterPro" id="IPR004305">
    <property type="entry name" value="Thiaminase-2/PQQC"/>
</dbReference>
<proteinExistence type="predicted"/>
<evidence type="ECO:0000256" key="1">
    <source>
        <dbReference type="ARBA" id="ARBA00004948"/>
    </source>
</evidence>
<dbReference type="Proteomes" id="UP000422572">
    <property type="component" value="Chromosome"/>
</dbReference>